<dbReference type="GO" id="GO:0009361">
    <property type="term" value="C:succinate-CoA ligase complex (ADP-forming)"/>
    <property type="evidence" value="ECO:0007669"/>
    <property type="project" value="TreeGrafter"/>
</dbReference>
<evidence type="ECO:0000256" key="2">
    <source>
        <dbReference type="ARBA" id="ARBA00022532"/>
    </source>
</evidence>
<dbReference type="Gene3D" id="3.40.50.720">
    <property type="entry name" value="NAD(P)-binding Rossmann-like Domain"/>
    <property type="match status" value="1"/>
</dbReference>
<evidence type="ECO:0000256" key="8">
    <source>
        <dbReference type="RuleBase" id="RU000677"/>
    </source>
</evidence>
<evidence type="ECO:0000256" key="6">
    <source>
        <dbReference type="ARBA" id="ARBA00061754"/>
    </source>
</evidence>
<feature type="active site" description="Tele-phosphohistidine intermediate" evidence="7">
    <location>
        <position position="323"/>
    </location>
</feature>
<evidence type="ECO:0000313" key="11">
    <source>
        <dbReference type="Proteomes" id="UP000655588"/>
    </source>
</evidence>
<feature type="binding site" evidence="7">
    <location>
        <begin position="151"/>
        <end position="153"/>
    </location>
    <ligand>
        <name>CoA</name>
        <dbReference type="ChEBI" id="CHEBI:57287"/>
    </ligand>
</feature>
<feature type="domain" description="CoA-binding" evidence="9">
    <location>
        <begin position="59"/>
        <end position="155"/>
    </location>
</feature>
<dbReference type="SMART" id="SM00881">
    <property type="entry name" value="CoA_binding"/>
    <property type="match status" value="1"/>
</dbReference>
<dbReference type="Gene3D" id="3.40.50.261">
    <property type="entry name" value="Succinyl-CoA synthetase domains"/>
    <property type="match status" value="1"/>
</dbReference>
<comment type="catalytic activity">
    <reaction evidence="7">
        <text>succinate + ATP + CoA = succinyl-CoA + ADP + phosphate</text>
        <dbReference type="Rhea" id="RHEA:17661"/>
        <dbReference type="ChEBI" id="CHEBI:30031"/>
        <dbReference type="ChEBI" id="CHEBI:30616"/>
        <dbReference type="ChEBI" id="CHEBI:43474"/>
        <dbReference type="ChEBI" id="CHEBI:57287"/>
        <dbReference type="ChEBI" id="CHEBI:57292"/>
        <dbReference type="ChEBI" id="CHEBI:456216"/>
        <dbReference type="EC" id="6.2.1.5"/>
    </reaction>
</comment>
<feature type="binding site" evidence="7">
    <location>
        <position position="98"/>
    </location>
    <ligand>
        <name>CoA</name>
        <dbReference type="ChEBI" id="CHEBI:57287"/>
    </ligand>
</feature>
<comment type="catalytic activity">
    <reaction evidence="7">
        <text>GTP + succinate + CoA = succinyl-CoA + GDP + phosphate</text>
        <dbReference type="Rhea" id="RHEA:22120"/>
        <dbReference type="ChEBI" id="CHEBI:30031"/>
        <dbReference type="ChEBI" id="CHEBI:37565"/>
        <dbReference type="ChEBI" id="CHEBI:43474"/>
        <dbReference type="ChEBI" id="CHEBI:57287"/>
        <dbReference type="ChEBI" id="CHEBI:57292"/>
        <dbReference type="ChEBI" id="CHEBI:58189"/>
        <dbReference type="EC" id="6.2.1.4"/>
    </reaction>
</comment>
<sequence>MTFIATYTLRNKKSYWYLYLKKLFLNETKYSSFHVAANCGNLLRTQIRFNYVDTRKNLKIDSNTKVICQGFTGKQGTFHCQQAIEYGTKIVGGVNPKKAGSEHLGKPVFKTVKEAKQATGASATVIYVPPPAAAAAILEAIDAEIPLIVCITEGIPQHDMVKVKRRLLEQNKSRLIGPNCPGIIAPEQCKIGIMPGHIHQKGKIGIVSRSGTLTYEAVNQTTLNVRKSFFKAGLGQTLCVGIGGDPFNGTDFIDCLDVFLRDPDCDGIIMIGEIGGSAEESAAEYLIQHNTVGCSSKLLGSKAKPVVSFIAGITAPPGRRMGHAGAIISGGKGGAQDKINALEKAGVIVSRSPAQMGNELLKEMTRLGLVCN</sequence>
<dbReference type="FunFam" id="3.40.50.720:FF:000002">
    <property type="entry name" value="Succinate--CoA ligase [ADP-forming] subunit alpha"/>
    <property type="match status" value="1"/>
</dbReference>
<feature type="binding site" evidence="7">
    <location>
        <begin position="72"/>
        <end position="75"/>
    </location>
    <ligand>
        <name>CoA</name>
        <dbReference type="ChEBI" id="CHEBI:57287"/>
    </ligand>
</feature>
<evidence type="ECO:0000256" key="7">
    <source>
        <dbReference type="HAMAP-Rule" id="MF_03222"/>
    </source>
</evidence>
<dbReference type="Pfam" id="PF00549">
    <property type="entry name" value="Ligase_CoA"/>
    <property type="match status" value="1"/>
</dbReference>
<accession>A0A833VLU3</accession>
<dbReference type="EC" id="6.2.1.4" evidence="7"/>
<dbReference type="EC" id="6.2.1.5" evidence="7"/>
<evidence type="ECO:0000256" key="4">
    <source>
        <dbReference type="ARBA" id="ARBA00022741"/>
    </source>
</evidence>
<dbReference type="NCBIfam" id="NF004230">
    <property type="entry name" value="PRK05678.1"/>
    <property type="match status" value="1"/>
</dbReference>
<dbReference type="GO" id="GO:0004775">
    <property type="term" value="F:succinate-CoA ligase (ADP-forming) activity"/>
    <property type="evidence" value="ECO:0007669"/>
    <property type="project" value="UniProtKB-UniRule"/>
</dbReference>
<dbReference type="Pfam" id="PF02629">
    <property type="entry name" value="CoA_binding"/>
    <property type="match status" value="1"/>
</dbReference>
<comment type="subcellular location">
    <subcellularLocation>
        <location evidence="7">Mitochondrion</location>
    </subcellularLocation>
</comment>
<keyword evidence="7" id="KW-0496">Mitochondrion</keyword>
<dbReference type="Proteomes" id="UP000655588">
    <property type="component" value="Unassembled WGS sequence"/>
</dbReference>
<dbReference type="FunFam" id="3.40.50.261:FF:000005">
    <property type="entry name" value="Succinate--CoA ligase [ADP-forming] subunit alpha, mitochondrial"/>
    <property type="match status" value="1"/>
</dbReference>
<dbReference type="GO" id="GO:0000166">
    <property type="term" value="F:nucleotide binding"/>
    <property type="evidence" value="ECO:0007669"/>
    <property type="project" value="UniProtKB-KW"/>
</dbReference>
<comment type="subunit">
    <text evidence="7">Heterodimer of an alpha and a beta subunit. Different beta subunits determine nucleotide specificity. Together with an ATP-specific beta subunit, forms an ADP-forming succinyl-CoA synthetase (A-SCS). Together with a GTP-specific beta subunit forms a GDP-forming succinyl-CoA synthetase (G-SCS).</text>
</comment>
<dbReference type="PANTHER" id="PTHR11117:SF2">
    <property type="entry name" value="SUCCINATE--COA LIGASE [ADP_GDP-FORMING] SUBUNIT ALPHA, MITOCHONDRIAL"/>
    <property type="match status" value="1"/>
</dbReference>
<dbReference type="InterPro" id="IPR005810">
    <property type="entry name" value="CoA_lig_alpha"/>
</dbReference>
<dbReference type="SUPFAM" id="SSF51735">
    <property type="entry name" value="NAD(P)-binding Rossmann-fold domains"/>
    <property type="match status" value="1"/>
</dbReference>
<dbReference type="HAMAP" id="MF_01988">
    <property type="entry name" value="Succ_CoA_alpha"/>
    <property type="match status" value="1"/>
</dbReference>
<evidence type="ECO:0000256" key="3">
    <source>
        <dbReference type="ARBA" id="ARBA00022598"/>
    </source>
</evidence>
<comment type="subunit">
    <text evidence="6">Heterodimer of an alpha and a beta subunit. Different beta subunits determine nucleotide specificity. Together with the ATP-specific beta subunit SUCLA2, forms an ADP-forming succinyl-CoA synthetase (A-SCS). Together with the GTP-specific beta subunit SUCLG2 forms a GDP-forming succinyl-CoA synthetase (G-SCS).</text>
</comment>
<dbReference type="InterPro" id="IPR017440">
    <property type="entry name" value="Cit_synth/succinyl-CoA_lig_AS"/>
</dbReference>
<protein>
    <recommendedName>
        <fullName evidence="7">Succinate--CoA ligase [ADP/GDP-forming] subunit alpha, mitochondrial</fullName>
        <ecNumber evidence="7">6.2.1.4</ecNumber>
        <ecNumber evidence="7">6.2.1.5</ecNumber>
    </recommendedName>
    <alternativeName>
        <fullName evidence="7">Succinyl-CoA synthetase subunit alpha</fullName>
        <shortName evidence="7">SCS-alpha</shortName>
    </alternativeName>
</protein>
<comment type="pathway">
    <text evidence="1 7">Carbohydrate metabolism; tricarboxylic acid cycle; succinate from succinyl-CoA (ligase route): step 1/1.</text>
</comment>
<evidence type="ECO:0000256" key="5">
    <source>
        <dbReference type="ARBA" id="ARBA00054246"/>
    </source>
</evidence>
<evidence type="ECO:0000259" key="9">
    <source>
        <dbReference type="SMART" id="SM00881"/>
    </source>
</evidence>
<comment type="caution">
    <text evidence="10">The sequence shown here is derived from an EMBL/GenBank/DDBJ whole genome shotgun (WGS) entry which is preliminary data.</text>
</comment>
<keyword evidence="11" id="KW-1185">Reference proteome</keyword>
<dbReference type="AlphaFoldDB" id="A0A833VLU3"/>
<dbReference type="InterPro" id="IPR003781">
    <property type="entry name" value="CoA-bd"/>
</dbReference>
<comment type="function">
    <text evidence="5 7">Succinyl-CoA synthetase functions in the citric acid cycle (TCA), coupling the hydrolysis of succinyl-CoA to the synthesis of either ATP or GTP and thus represents the only step of substrate-level phosphorylation in the TCA. The alpha subunit of the enzyme binds the substrates coenzyme A and phosphate, while succinate binding and specificity for either ATP or GTP is provided by different beta subunits.</text>
</comment>
<dbReference type="PANTHER" id="PTHR11117">
    <property type="entry name" value="SUCCINYL-COA LIGASE SUBUNIT ALPHA"/>
    <property type="match status" value="1"/>
</dbReference>
<comment type="similarity">
    <text evidence="7 8">Belongs to the succinate/malate CoA ligase alpha subunit family.</text>
</comment>
<dbReference type="GO" id="GO:0004776">
    <property type="term" value="F:succinate-CoA ligase (GDP-forming) activity"/>
    <property type="evidence" value="ECO:0007669"/>
    <property type="project" value="UniProtKB-EC"/>
</dbReference>
<dbReference type="NCBIfam" id="TIGR01019">
    <property type="entry name" value="sucCoAalpha"/>
    <property type="match status" value="1"/>
</dbReference>
<dbReference type="InterPro" id="IPR005811">
    <property type="entry name" value="SUCC_ACL_C"/>
</dbReference>
<gene>
    <name evidence="10" type="ORF">E2986_10605</name>
</gene>
<feature type="binding site" evidence="7">
    <location>
        <position position="215"/>
    </location>
    <ligand>
        <name>substrate</name>
        <note>ligand shared with subunit beta</note>
    </ligand>
</feature>
<dbReference type="InterPro" id="IPR036291">
    <property type="entry name" value="NAD(P)-bd_dom_sf"/>
</dbReference>
<dbReference type="SUPFAM" id="SSF52210">
    <property type="entry name" value="Succinyl-CoA synthetase domains"/>
    <property type="match status" value="1"/>
</dbReference>
<dbReference type="GO" id="GO:0006099">
    <property type="term" value="P:tricarboxylic acid cycle"/>
    <property type="evidence" value="ECO:0007669"/>
    <property type="project" value="UniProtKB-UniRule"/>
</dbReference>
<dbReference type="PRINTS" id="PR01798">
    <property type="entry name" value="SCOASYNTHASE"/>
</dbReference>
<keyword evidence="2 7" id="KW-0816">Tricarboxylic acid cycle</keyword>
<keyword evidence="4 7" id="KW-0547">Nucleotide-binding</keyword>
<dbReference type="PROSITE" id="PS00399">
    <property type="entry name" value="SUCCINYL_COA_LIG_2"/>
    <property type="match status" value="1"/>
</dbReference>
<dbReference type="GO" id="GO:0005739">
    <property type="term" value="C:mitochondrion"/>
    <property type="evidence" value="ECO:0007669"/>
    <property type="project" value="UniProtKB-SubCell"/>
</dbReference>
<organism evidence="10 11">
    <name type="scientific">Frieseomelitta varia</name>
    <dbReference type="NCBI Taxonomy" id="561572"/>
    <lineage>
        <taxon>Eukaryota</taxon>
        <taxon>Metazoa</taxon>
        <taxon>Ecdysozoa</taxon>
        <taxon>Arthropoda</taxon>
        <taxon>Hexapoda</taxon>
        <taxon>Insecta</taxon>
        <taxon>Pterygota</taxon>
        <taxon>Neoptera</taxon>
        <taxon>Endopterygota</taxon>
        <taxon>Hymenoptera</taxon>
        <taxon>Apocrita</taxon>
        <taxon>Aculeata</taxon>
        <taxon>Apoidea</taxon>
        <taxon>Anthophila</taxon>
        <taxon>Apidae</taxon>
        <taxon>Frieseomelitta</taxon>
    </lineage>
</organism>
<reference evidence="10" key="1">
    <citation type="submission" date="2019-11" db="EMBL/GenBank/DDBJ databases">
        <title>The nuclear and mitochondrial genomes of Frieseomelitta varia - a highly eusocial stingless bee (Meliponini) with a permanently sterile worker caste.</title>
        <authorList>
            <person name="Freitas F.C.P."/>
            <person name="Lourenco A.P."/>
            <person name="Nunes F.M.F."/>
            <person name="Paschoal A.R."/>
            <person name="Abreu F.C.P."/>
            <person name="Barbin F.O."/>
            <person name="Bataglia L."/>
            <person name="Cardoso-Junior C.A.M."/>
            <person name="Cervoni M.S."/>
            <person name="Silva S.R."/>
            <person name="Dalarmi F."/>
            <person name="Del Lama M.A."/>
            <person name="Depintor T.S."/>
            <person name="Ferreira K.M."/>
            <person name="Goria P.S."/>
            <person name="Jaskot M.C."/>
            <person name="Lago D.C."/>
            <person name="Luna-Lucena D."/>
            <person name="Moda L.M."/>
            <person name="Nascimento L."/>
            <person name="Pedrino M."/>
            <person name="Rabico F.O."/>
            <person name="Sanches F.C."/>
            <person name="Santos D.E."/>
            <person name="Santos C.G."/>
            <person name="Vieira J."/>
            <person name="Lopes T.F."/>
            <person name="Barchuk A.R."/>
            <person name="Hartfelder K."/>
            <person name="Simoes Z.L.P."/>
            <person name="Bitondi M.M.G."/>
            <person name="Pinheiro D.G."/>
        </authorList>
    </citation>
    <scope>NUCLEOTIDE SEQUENCE</scope>
    <source>
        <strain evidence="10">USP_RPSP 00005682</strain>
        <tissue evidence="10">Whole individual</tissue>
    </source>
</reference>
<evidence type="ECO:0000256" key="1">
    <source>
        <dbReference type="ARBA" id="ARBA00005064"/>
    </source>
</evidence>
<proteinExistence type="inferred from homology"/>
<dbReference type="InterPro" id="IPR016102">
    <property type="entry name" value="Succinyl-CoA_synth-like"/>
</dbReference>
<keyword evidence="3 7" id="KW-0436">Ligase</keyword>
<name>A0A833VLU3_9HYME</name>
<dbReference type="EMBL" id="WNWW01000562">
    <property type="protein sequence ID" value="KAF3423476.1"/>
    <property type="molecule type" value="Genomic_DNA"/>
</dbReference>
<dbReference type="UniPathway" id="UPA00223">
    <property type="reaction ID" value="UER00999"/>
</dbReference>
<evidence type="ECO:0000313" key="10">
    <source>
        <dbReference type="EMBL" id="KAF3423476.1"/>
    </source>
</evidence>